<dbReference type="EMBL" id="MU129396">
    <property type="protein sequence ID" value="KAF9503268.1"/>
    <property type="molecule type" value="Genomic_DNA"/>
</dbReference>
<proteinExistence type="predicted"/>
<comment type="caution">
    <text evidence="1">The sequence shown here is derived from an EMBL/GenBank/DDBJ whole genome shotgun (WGS) entry which is preliminary data.</text>
</comment>
<protein>
    <submittedName>
        <fullName evidence="1">Uncharacterized protein</fullName>
    </submittedName>
</protein>
<dbReference type="Proteomes" id="UP000886523">
    <property type="component" value="Unassembled WGS sequence"/>
</dbReference>
<evidence type="ECO:0000313" key="1">
    <source>
        <dbReference type="EMBL" id="KAF9503268.1"/>
    </source>
</evidence>
<reference evidence="1" key="1">
    <citation type="journal article" date="2020" name="Nat. Commun.">
        <title>Large-scale genome sequencing of mycorrhizal fungi provides insights into the early evolution of symbiotic traits.</title>
        <authorList>
            <person name="Miyauchi S."/>
            <person name="Kiss E."/>
            <person name="Kuo A."/>
            <person name="Drula E."/>
            <person name="Kohler A."/>
            <person name="Sanchez-Garcia M."/>
            <person name="Morin E."/>
            <person name="Andreopoulos B."/>
            <person name="Barry K.W."/>
            <person name="Bonito G."/>
            <person name="Buee M."/>
            <person name="Carver A."/>
            <person name="Chen C."/>
            <person name="Cichocki N."/>
            <person name="Clum A."/>
            <person name="Culley D."/>
            <person name="Crous P.W."/>
            <person name="Fauchery L."/>
            <person name="Girlanda M."/>
            <person name="Hayes R.D."/>
            <person name="Keri Z."/>
            <person name="LaButti K."/>
            <person name="Lipzen A."/>
            <person name="Lombard V."/>
            <person name="Magnuson J."/>
            <person name="Maillard F."/>
            <person name="Murat C."/>
            <person name="Nolan M."/>
            <person name="Ohm R.A."/>
            <person name="Pangilinan J."/>
            <person name="Pereira M.F."/>
            <person name="Perotto S."/>
            <person name="Peter M."/>
            <person name="Pfister S."/>
            <person name="Riley R."/>
            <person name="Sitrit Y."/>
            <person name="Stielow J.B."/>
            <person name="Szollosi G."/>
            <person name="Zifcakova L."/>
            <person name="Stursova M."/>
            <person name="Spatafora J.W."/>
            <person name="Tedersoo L."/>
            <person name="Vaario L.M."/>
            <person name="Yamada A."/>
            <person name="Yan M."/>
            <person name="Wang P."/>
            <person name="Xu J."/>
            <person name="Bruns T."/>
            <person name="Baldrian P."/>
            <person name="Vilgalys R."/>
            <person name="Dunand C."/>
            <person name="Henrissat B."/>
            <person name="Grigoriev I.V."/>
            <person name="Hibbett D."/>
            <person name="Nagy L.G."/>
            <person name="Martin F.M."/>
        </authorList>
    </citation>
    <scope>NUCLEOTIDE SEQUENCE</scope>
    <source>
        <strain evidence="1">UP504</strain>
    </source>
</reference>
<sequence>MPPFVILSRVLTTPDLNELAVQYNVGGNFTLQVYNAAIVPDAQRWVLNPAPPSITPVIPVPAADRQAAEVGAFIQAPQQINPNLWTVDAPGAPNLFWYVFIAFSTPEQMNQELHFLNISAFKRPVAMPGVQEPRSPAWT</sequence>
<name>A0A9P6AC63_9AGAM</name>
<evidence type="ECO:0000313" key="2">
    <source>
        <dbReference type="Proteomes" id="UP000886523"/>
    </source>
</evidence>
<dbReference type="AlphaFoldDB" id="A0A9P6AC63"/>
<gene>
    <name evidence="1" type="ORF">BS47DRAFT_836646</name>
</gene>
<organism evidence="1 2">
    <name type="scientific">Hydnum rufescens UP504</name>
    <dbReference type="NCBI Taxonomy" id="1448309"/>
    <lineage>
        <taxon>Eukaryota</taxon>
        <taxon>Fungi</taxon>
        <taxon>Dikarya</taxon>
        <taxon>Basidiomycota</taxon>
        <taxon>Agaricomycotina</taxon>
        <taxon>Agaricomycetes</taxon>
        <taxon>Cantharellales</taxon>
        <taxon>Hydnaceae</taxon>
        <taxon>Hydnum</taxon>
    </lineage>
</organism>
<accession>A0A9P6AC63</accession>
<keyword evidence="2" id="KW-1185">Reference proteome</keyword>